<feature type="region of interest" description="Disordered" evidence="2">
    <location>
        <begin position="2045"/>
        <end position="2086"/>
    </location>
</feature>
<dbReference type="InterPro" id="IPR040561">
    <property type="entry name" value="LPD38"/>
</dbReference>
<evidence type="ECO:0000256" key="1">
    <source>
        <dbReference type="SAM" id="Coils"/>
    </source>
</evidence>
<evidence type="ECO:0000256" key="2">
    <source>
        <dbReference type="SAM" id="MobiDB-lite"/>
    </source>
</evidence>
<feature type="compositionally biased region" description="Polar residues" evidence="2">
    <location>
        <begin position="23"/>
        <end position="33"/>
    </location>
</feature>
<feature type="domain" description="Large polyvalent protein associated" evidence="3">
    <location>
        <begin position="1612"/>
        <end position="1789"/>
    </location>
</feature>
<proteinExistence type="predicted"/>
<accession>A0A6M3IR09</accession>
<feature type="region of interest" description="Disordered" evidence="2">
    <location>
        <begin position="828"/>
        <end position="851"/>
    </location>
</feature>
<feature type="region of interest" description="Disordered" evidence="2">
    <location>
        <begin position="1"/>
        <end position="40"/>
    </location>
</feature>
<feature type="coiled-coil region" evidence="1">
    <location>
        <begin position="291"/>
        <end position="318"/>
    </location>
</feature>
<dbReference type="Pfam" id="PF18857">
    <property type="entry name" value="LPD38"/>
    <property type="match status" value="1"/>
</dbReference>
<sequence length="2086" mass="227957">MPSPLDRDKREKGLSDMARRLGQDSQFIQSLSPQRPEPTLPLANTRALLDREDAMSGFPTTSLPPERLQFMKERGVTADVVSEPMADIDLENGFVLTPQGVIRKSAANSDPIAILDLRNGKVTALSGLQRLAQPNLQPGSDSPFDAPRKTKLLEALQQDVERKIGPITQPTPLGQVPSITDPFQLPVRPLNLPGSAMARKTAKPEGILKDTLDELAMGFSKIIPSVQSGIDVARIALASGDLVDAKLAQTIQELYAKEQRALSAPGLYLGGWGPSATDDIPYTGPPDPTVAKQLEKKNAAAQEKIKRLADNISQREAKDVKFLEQHPNLAPDPAFATPLTEDPSLILNPGYVLHWIAKSAGYSVTAVLGYGIGTLATGGSPIGGFAGAMMALTPITSSELYRSLILEGAAPEQAATVSVMLGPVLAGLEGATEVLGLSKLAPGAMKTLEKGFAREVGQYVARKAVLRFGKAFTAIQAGEIVTELSQNTLENLARKAFNADIGALDNWQTTISQTFVTTLGMGALGGAANVAVGGAVPTTQQLREAMDKILEDERGSVGGPSEPVGKPLEYQAEKFSAGLDAGSVFEGGEVKPGMGYSWRSMGPKEFDQITSKGTVLGAAQRGRYWSWFPGYSSKLEGKVGSPKYLVEVSVPSEGETLTRAAKPEDITGLWRSEGKGWAKIELPEQPTAAPAIRQVPGEPEAKQTWQIGAVEYRRYKRSLLTSEQQQKWAEPERVSGSKVNVEQQWDAEHRTIIQNALLEGKPVPTEVLADYPDLQAKVPRQVPFEPEAGVQAGAFGVSDKDVRPVGKGKATQIGMDDQLRLERLRAEAEATQPEAELTQVEPTPTEPEIPEDTEREIYELEEQAAGLEETLKDNWLANLVIKYQTTPSKISPKKGRKREFKPTREVSIFSIVDSTGHVPLTFTGKTASAMLGGKVLSPGAFISKDAFTKTKRVPRNVAFEAIIADLAEFQPGVERTADDVADMIERLFADKNKIEELRDRAFSLEQDAIAAAEAAEDAAWAAAASEATVAVVRTAAETVPTPAVTAPQPVIEGIAKAEVGVSAEDAAVAEVNPNLPPVPPKPPRDFTKWADGQFDRFRQTAPDPLPSTRLATGQVRAIGKAIEKQTTDMFARLNALGWQAEVFAALTRGSPGKAQELYRETFNKIRTTLGGNGNLIEYVVDYLILRHQLEVMKATGRPVFKMNKGGKTNTYSPKQIQAIFASMKRRLGPTDYVKVKTAASAVPSVYHAILQETQELTREQIRGLIRKYPWYNPILFEDGSSKAASVIDISGKLTPRQIKRLSELSSSKEIISPLDALAGTIQRRVTANDINTAKISIAELAVANLKIAGGEVTIIPAGVIPKQAHFDFFQDGKRKFAVLGPGAEWIAEDIKLLTVQPSNVVNRFVRAIQRISKDAFTTYNPGFVAYNTLFDGLTAFFTEGIGPFGYTKGLAKTVKSIFAEDETLNALRTAGGDVTGFFGDKEGIESVVRRSKKGVITLRNPKDLKRFINPFQIIKALGHAGENAARVAVYQKAIKEGLSPSEAALRGRRVTVDFQRAGQAAKVVNDWYIFFNAGLQGFMLPGRTLAHNPKARARLAVLLTGYVGLTFYNQSYDEYDDVPTGEKQNFLLIMLPSTEYNSKGQKVPHRIRVMPLREFSLFTAPVEYAMGKMRTDSPESYRTLGQAFGAWHPAWSPFSMFTEAGGMTFPTQVGSTIQQVMANHDTFRDRPIVDDEMKLLPATEQYDQYTDSVAIKLGQAFGISPKVLDFAVGNLFGSLGSDALRGLDLIVQQIDRELVDERIAGLVEKLRAIPTNVPPGQIQVARETFLEGLPVEDRDIVLSMERLPAEKIPVIDSFWERFYKTYGGQVERDVREKIQQGRTAADLPPEPLKKLQDDALKNTENLMSGKITKEQFDKQDAYYRPYYSGGSTADWREAMTEGAVSRAELDKSLPEAYRRSEEFQAVSALQEIRSELIEKAGGVLDSTTWQRIEFESQAELEKHYSDTAVQYALDHKDDWIDKLPEPARGLYRARARAMETGTWWDNYRGATSSKTSGLGSGQTQQPLRESKAGQGPLRAPKAVQEPLSRR</sequence>
<organism evidence="4">
    <name type="scientific">viral metagenome</name>
    <dbReference type="NCBI Taxonomy" id="1070528"/>
    <lineage>
        <taxon>unclassified sequences</taxon>
        <taxon>metagenomes</taxon>
        <taxon>organismal metagenomes</taxon>
    </lineage>
</organism>
<name>A0A6M3IR09_9ZZZZ</name>
<protein>
    <recommendedName>
        <fullName evidence="3">Large polyvalent protein associated domain-containing protein</fullName>
    </recommendedName>
</protein>
<reference evidence="4" key="1">
    <citation type="submission" date="2020-03" db="EMBL/GenBank/DDBJ databases">
        <title>The deep terrestrial virosphere.</title>
        <authorList>
            <person name="Holmfeldt K."/>
            <person name="Nilsson E."/>
            <person name="Simone D."/>
            <person name="Lopez-Fernandez M."/>
            <person name="Wu X."/>
            <person name="de Brujin I."/>
            <person name="Lundin D."/>
            <person name="Andersson A."/>
            <person name="Bertilsson S."/>
            <person name="Dopson M."/>
        </authorList>
    </citation>
    <scope>NUCLEOTIDE SEQUENCE</scope>
    <source>
        <strain evidence="4">MM415B01400</strain>
    </source>
</reference>
<evidence type="ECO:0000313" key="4">
    <source>
        <dbReference type="EMBL" id="QJA58852.1"/>
    </source>
</evidence>
<feature type="compositionally biased region" description="Polar residues" evidence="2">
    <location>
        <begin position="2045"/>
        <end position="2063"/>
    </location>
</feature>
<evidence type="ECO:0000259" key="3">
    <source>
        <dbReference type="Pfam" id="PF18857"/>
    </source>
</evidence>
<feature type="compositionally biased region" description="Basic and acidic residues" evidence="2">
    <location>
        <begin position="1"/>
        <end position="22"/>
    </location>
</feature>
<gene>
    <name evidence="4" type="ORF">MM415B01400_0007</name>
</gene>
<keyword evidence="1" id="KW-0175">Coiled coil</keyword>
<dbReference type="EMBL" id="MT141342">
    <property type="protein sequence ID" value="QJA58852.1"/>
    <property type="molecule type" value="Genomic_DNA"/>
</dbReference>